<dbReference type="InterPro" id="IPR050611">
    <property type="entry name" value="ABCF"/>
</dbReference>
<dbReference type="Pfam" id="PF12848">
    <property type="entry name" value="ABC_tran_Xtn"/>
    <property type="match status" value="1"/>
</dbReference>
<protein>
    <recommendedName>
        <fullName evidence="5">ABC transporter domain-containing protein</fullName>
    </recommendedName>
</protein>
<dbReference type="PANTHER" id="PTHR19211">
    <property type="entry name" value="ATP-BINDING TRANSPORT PROTEIN-RELATED"/>
    <property type="match status" value="1"/>
</dbReference>
<keyword evidence="3" id="KW-0067">ATP-binding</keyword>
<dbReference type="PROSITE" id="PS00211">
    <property type="entry name" value="ABC_TRANSPORTER_1"/>
    <property type="match status" value="1"/>
</dbReference>
<keyword evidence="1" id="KW-0677">Repeat</keyword>
<gene>
    <name evidence="6" type="ORF">HAND00432_LOCUS5459</name>
</gene>
<dbReference type="InterPro" id="IPR027417">
    <property type="entry name" value="P-loop_NTPase"/>
</dbReference>
<evidence type="ECO:0000256" key="3">
    <source>
        <dbReference type="ARBA" id="ARBA00022840"/>
    </source>
</evidence>
<dbReference type="SMART" id="SM00382">
    <property type="entry name" value="AAA"/>
    <property type="match status" value="1"/>
</dbReference>
<dbReference type="GO" id="GO:0016887">
    <property type="term" value="F:ATP hydrolysis activity"/>
    <property type="evidence" value="ECO:0007669"/>
    <property type="project" value="InterPro"/>
</dbReference>
<name>A0A7S1DK98_HEMAN</name>
<dbReference type="InterPro" id="IPR032781">
    <property type="entry name" value="ABC_tran_Xtn"/>
</dbReference>
<evidence type="ECO:0000313" key="6">
    <source>
        <dbReference type="EMBL" id="CAD8950924.1"/>
    </source>
</evidence>
<dbReference type="InterPro" id="IPR003439">
    <property type="entry name" value="ABC_transporter-like_ATP-bd"/>
</dbReference>
<proteinExistence type="inferred from homology"/>
<keyword evidence="2" id="KW-0547">Nucleotide-binding</keyword>
<dbReference type="FunFam" id="3.40.50.300:FF:000309">
    <property type="entry name" value="ABC transporter ATP-binding protein"/>
    <property type="match status" value="1"/>
</dbReference>
<feature type="domain" description="ABC transporter" evidence="5">
    <location>
        <begin position="164"/>
        <end position="383"/>
    </location>
</feature>
<dbReference type="AlphaFoldDB" id="A0A7S1DK98"/>
<dbReference type="SUPFAM" id="SSF52540">
    <property type="entry name" value="P-loop containing nucleoside triphosphate hydrolases"/>
    <property type="match status" value="2"/>
</dbReference>
<dbReference type="FunFam" id="3.40.50.300:FF:000011">
    <property type="entry name" value="Putative ABC transporter ATP-binding component"/>
    <property type="match status" value="1"/>
</dbReference>
<dbReference type="InterPro" id="IPR003593">
    <property type="entry name" value="AAA+_ATPase"/>
</dbReference>
<evidence type="ECO:0000256" key="4">
    <source>
        <dbReference type="ARBA" id="ARBA00061344"/>
    </source>
</evidence>
<dbReference type="EMBL" id="HBFX01009179">
    <property type="protein sequence ID" value="CAD8950924.1"/>
    <property type="molecule type" value="Transcribed_RNA"/>
</dbReference>
<comment type="similarity">
    <text evidence="4">Belongs to the ABC transporter superfamily. ABCF family. EF3 (TC 3.A.1.121) subfamily.</text>
</comment>
<reference evidence="6" key="1">
    <citation type="submission" date="2021-01" db="EMBL/GenBank/DDBJ databases">
        <authorList>
            <person name="Corre E."/>
            <person name="Pelletier E."/>
            <person name="Niang G."/>
            <person name="Scheremetjew M."/>
            <person name="Finn R."/>
            <person name="Kale V."/>
            <person name="Holt S."/>
            <person name="Cochrane G."/>
            <person name="Meng A."/>
            <person name="Brown T."/>
            <person name="Cohen L."/>
        </authorList>
    </citation>
    <scope>NUCLEOTIDE SEQUENCE</scope>
    <source>
        <strain evidence="6">CCMP644</strain>
    </source>
</reference>
<dbReference type="CDD" id="cd03221">
    <property type="entry name" value="ABCF_EF-3"/>
    <property type="match status" value="1"/>
</dbReference>
<dbReference type="InterPro" id="IPR017871">
    <property type="entry name" value="ABC_transporter-like_CS"/>
</dbReference>
<dbReference type="Gene3D" id="3.40.50.300">
    <property type="entry name" value="P-loop containing nucleotide triphosphate hydrolases"/>
    <property type="match status" value="2"/>
</dbReference>
<organism evidence="6">
    <name type="scientific">Hemiselmis andersenii</name>
    <name type="common">Cryptophyte alga</name>
    <dbReference type="NCBI Taxonomy" id="464988"/>
    <lineage>
        <taxon>Eukaryota</taxon>
        <taxon>Cryptophyceae</taxon>
        <taxon>Cryptomonadales</taxon>
        <taxon>Hemiselmidaceae</taxon>
        <taxon>Hemiselmis</taxon>
    </lineage>
</organism>
<dbReference type="PROSITE" id="PS50893">
    <property type="entry name" value="ABC_TRANSPORTER_2"/>
    <property type="match status" value="1"/>
</dbReference>
<sequence length="432" mass="48562">MRIGLGKILLTEPNLLLLDEPTNHLDLESIEWMEQFLINQKIPMVIVSHDREFLDRVCTKTVDCDGGTTTSYDGNYSRFLKLKAAARESWQSAYDNQMKRVKQDKDFINRFKSGAQASQAASRQKKLDKLMASDTWVKKPPTLGKPLRFRFPPAPRLGDGYAVVRCQGVSHGYPEAGRGGLFDDVNLTVEKGERIAFLGPNGCGKSTFMRLVAGKEEQNEGTVEIGGENVLMNYYEQNQADVLDLDKTVLDTMKYAADGRMEYEEIRALLGQFLFKGDTVNKKLGMLSGGEKARVALCTMMLSPANLLVLDEPTNHLDIPAKEMLEEALQYFDGTVLVISHDRYFVSQVANTICAFEDSKMVRYNGDYKFYMDKNEEWKEKVENRYVDGVEGIKNLKEVEIVNHAVKKNFGGSAVTSGKKDKGVKNAKRLGD</sequence>
<dbReference type="PANTHER" id="PTHR19211:SF95">
    <property type="entry name" value="ABC TRANSPORTER F FAMILY MEMBER 2"/>
    <property type="match status" value="1"/>
</dbReference>
<evidence type="ECO:0000256" key="1">
    <source>
        <dbReference type="ARBA" id="ARBA00022737"/>
    </source>
</evidence>
<evidence type="ECO:0000259" key="5">
    <source>
        <dbReference type="PROSITE" id="PS50893"/>
    </source>
</evidence>
<evidence type="ECO:0000256" key="2">
    <source>
        <dbReference type="ARBA" id="ARBA00022741"/>
    </source>
</evidence>
<dbReference type="GO" id="GO:0003676">
    <property type="term" value="F:nucleic acid binding"/>
    <property type="evidence" value="ECO:0007669"/>
    <property type="project" value="UniProtKB-ARBA"/>
</dbReference>
<dbReference type="GO" id="GO:0005524">
    <property type="term" value="F:ATP binding"/>
    <property type="evidence" value="ECO:0007669"/>
    <property type="project" value="UniProtKB-KW"/>
</dbReference>
<accession>A0A7S1DK98</accession>
<dbReference type="Pfam" id="PF00005">
    <property type="entry name" value="ABC_tran"/>
    <property type="match status" value="1"/>
</dbReference>